<organism evidence="1 2">
    <name type="scientific">Actinomadura alba</name>
    <dbReference type="NCBI Taxonomy" id="406431"/>
    <lineage>
        <taxon>Bacteria</taxon>
        <taxon>Bacillati</taxon>
        <taxon>Actinomycetota</taxon>
        <taxon>Actinomycetes</taxon>
        <taxon>Streptosporangiales</taxon>
        <taxon>Thermomonosporaceae</taxon>
        <taxon>Actinomadura</taxon>
    </lineage>
</organism>
<evidence type="ECO:0000313" key="1">
    <source>
        <dbReference type="EMBL" id="MBC6466018.1"/>
    </source>
</evidence>
<dbReference type="PANTHER" id="PTHR34822">
    <property type="entry name" value="GRPB DOMAIN PROTEIN (AFU_ORTHOLOGUE AFUA_1G01530)"/>
    <property type="match status" value="1"/>
</dbReference>
<evidence type="ECO:0000313" key="2">
    <source>
        <dbReference type="Proteomes" id="UP000805614"/>
    </source>
</evidence>
<dbReference type="InterPro" id="IPR007344">
    <property type="entry name" value="GrpB/CoaE"/>
</dbReference>
<dbReference type="PANTHER" id="PTHR34822:SF1">
    <property type="entry name" value="GRPB FAMILY PROTEIN"/>
    <property type="match status" value="1"/>
</dbReference>
<proteinExistence type="predicted"/>
<keyword evidence="2" id="KW-1185">Reference proteome</keyword>
<dbReference type="SUPFAM" id="SSF81301">
    <property type="entry name" value="Nucleotidyltransferase"/>
    <property type="match status" value="1"/>
</dbReference>
<sequence length="200" mass="22521">MDETDPPLISDEELQRITVGERTPHNAPVVLAEYDPEWPRLFAREAARIGSVLGGRALRVEHVGSTSVPGLAAKPIIDILLVVPDSADEPSYVPALEAAGYVLRIREPDWFEHRILKGPDTDVNLHVFGAGSTEIDRMLRFRDRLRDSDADRDHYARTKRELSQRTWRHVQHYADAKTAVVREIMARAAADPGERRPPAH</sequence>
<dbReference type="EMBL" id="JABVEC010000006">
    <property type="protein sequence ID" value="MBC6466018.1"/>
    <property type="molecule type" value="Genomic_DNA"/>
</dbReference>
<comment type="caution">
    <text evidence="1">The sequence shown here is derived from an EMBL/GenBank/DDBJ whole genome shotgun (WGS) entry which is preliminary data.</text>
</comment>
<dbReference type="Gene3D" id="3.30.460.10">
    <property type="entry name" value="Beta Polymerase, domain 2"/>
    <property type="match status" value="1"/>
</dbReference>
<protein>
    <submittedName>
        <fullName evidence="1">GrpB family protein</fullName>
    </submittedName>
</protein>
<dbReference type="Proteomes" id="UP000805614">
    <property type="component" value="Unassembled WGS sequence"/>
</dbReference>
<name>A0ABR7LNP5_9ACTN</name>
<accession>A0ABR7LNP5</accession>
<gene>
    <name evidence="1" type="ORF">HKK74_10980</name>
</gene>
<dbReference type="InterPro" id="IPR043519">
    <property type="entry name" value="NT_sf"/>
</dbReference>
<dbReference type="Pfam" id="PF04229">
    <property type="entry name" value="GrpB"/>
    <property type="match status" value="1"/>
</dbReference>
<reference evidence="1 2" key="1">
    <citation type="submission" date="2020-06" db="EMBL/GenBank/DDBJ databases">
        <title>Actinomadura xiongansis sp. nov., isolated from soil of Baiyangdian.</title>
        <authorList>
            <person name="Zhang X."/>
        </authorList>
    </citation>
    <scope>NUCLEOTIDE SEQUENCE [LARGE SCALE GENOMIC DNA]</scope>
    <source>
        <strain evidence="1 2">HBUM206468</strain>
    </source>
</reference>